<dbReference type="GO" id="GO:0008270">
    <property type="term" value="F:zinc ion binding"/>
    <property type="evidence" value="ECO:0007669"/>
    <property type="project" value="InterPro"/>
</dbReference>
<dbReference type="GO" id="GO:0004190">
    <property type="term" value="F:aspartic-type endopeptidase activity"/>
    <property type="evidence" value="ECO:0007669"/>
    <property type="project" value="UniProtKB-KW"/>
</dbReference>
<evidence type="ECO:0000256" key="2">
    <source>
        <dbReference type="ARBA" id="ARBA00022750"/>
    </source>
</evidence>
<feature type="compositionally biased region" description="Basic residues" evidence="5">
    <location>
        <begin position="183"/>
        <end position="194"/>
    </location>
</feature>
<dbReference type="InterPro" id="IPR001878">
    <property type="entry name" value="Znf_CCHC"/>
</dbReference>
<keyword evidence="1" id="KW-0645">Protease</keyword>
<keyword evidence="7" id="KW-1185">Reference proteome</keyword>
<dbReference type="SMART" id="SM00343">
    <property type="entry name" value="ZnF_C2HC"/>
    <property type="match status" value="2"/>
</dbReference>
<dbReference type="GO" id="GO:0003677">
    <property type="term" value="F:DNA binding"/>
    <property type="evidence" value="ECO:0007669"/>
    <property type="project" value="UniProtKB-KW"/>
</dbReference>
<dbReference type="PANTHER" id="PTHR37984:SF9">
    <property type="entry name" value="INTEGRASE CATALYTIC DOMAIN-CONTAINING PROTEIN"/>
    <property type="match status" value="1"/>
</dbReference>
<dbReference type="OrthoDB" id="5968803at2759"/>
<keyword evidence="4" id="KW-0238">DNA-binding</keyword>
<gene>
    <name evidence="6" type="ORF">PACLA_8A010686</name>
</gene>
<dbReference type="Proteomes" id="UP001152795">
    <property type="component" value="Unassembled WGS sequence"/>
</dbReference>
<dbReference type="InterPro" id="IPR036875">
    <property type="entry name" value="Znf_CCHC_sf"/>
</dbReference>
<dbReference type="PROSITE" id="PS50878">
    <property type="entry name" value="RT_POL"/>
    <property type="match status" value="1"/>
</dbReference>
<dbReference type="GO" id="GO:0006508">
    <property type="term" value="P:proteolysis"/>
    <property type="evidence" value="ECO:0007669"/>
    <property type="project" value="UniProtKB-KW"/>
</dbReference>
<protein>
    <submittedName>
        <fullName evidence="6">Transposon Ty3-G Gag-Pol poly</fullName>
    </submittedName>
</protein>
<dbReference type="EMBL" id="CACRXK020002993">
    <property type="protein sequence ID" value="CAB3996983.1"/>
    <property type="molecule type" value="Genomic_DNA"/>
</dbReference>
<reference evidence="6" key="1">
    <citation type="submission" date="2020-04" db="EMBL/GenBank/DDBJ databases">
        <authorList>
            <person name="Alioto T."/>
            <person name="Alioto T."/>
            <person name="Gomez Garrido J."/>
        </authorList>
    </citation>
    <scope>NUCLEOTIDE SEQUENCE</scope>
    <source>
        <strain evidence="6">A484AB</strain>
    </source>
</reference>
<dbReference type="CDD" id="cd01647">
    <property type="entry name" value="RT_LTR"/>
    <property type="match status" value="1"/>
</dbReference>
<comment type="caution">
    <text evidence="6">The sequence shown here is derived from an EMBL/GenBank/DDBJ whole genome shotgun (WGS) entry which is preliminary data.</text>
</comment>
<dbReference type="Gene3D" id="3.30.70.270">
    <property type="match status" value="2"/>
</dbReference>
<dbReference type="InterPro" id="IPR021109">
    <property type="entry name" value="Peptidase_aspartic_dom_sf"/>
</dbReference>
<dbReference type="SUPFAM" id="SSF57756">
    <property type="entry name" value="Retrovirus zinc finger-like domains"/>
    <property type="match status" value="1"/>
</dbReference>
<sequence>MATAQIPLPEKLDSKKPEDWKRWIERFECYRIAAGLDDKVQINTLVYAMGGNANDILKSFHLSEKDYVYETVIQQFASHFVGRSNVIFERARFNKRVQGEKESVIDFIEVLYELAETCQFGDLKNELIRDRIVVGIRNASLSQKLMQDEKLTLDKAVKEAKSSELVKHHHNILQGDGEDGKINRLRKTKGRNKPKSPENSKGEQILKPYQAGKSQCYRCGKSPVHKRDACPAINATCLKCKKQGHFAAVCRSKKVRSVTEETDPKCSYSEDYFLGEISDHESKEDWSVNLSLGRTKVRFKIDTGADVTVIPEADYLRSGLPQLRSTSKTLFGPGQEKLPVKGVVKGVLKTSSLKETLQDIYVIGNLKEPLLGRPAIDALNLVQKVKTIQADESSVIEDEVKSTYPNLFKGLGELDGDFSIKLKPDSTPFALTTPRRVAIPLLNKVKAELERMKNLGVISKVDVLTEWCAGMVVVPKPDGNIRICVDLTKLNENVLRETYPLPKIDNLLAQISESKIFTKLDCNSGFWQEKLDEQSRLLTTFITPFGRFCFNRMPFGIKTAPEHYQKKMNEILEGLDGQVCIIDDILIHGKTQKEHDTRLRAVLKKLDESGATLNPEKCEFSKKEVKFAGCILNEEGIKSDPDKIESIRDMDAPQNVGDVRRFLGMVNQLGKFINHLAEKTKPIRDLLSKNNQFLWGPAQQEAFEKLKVELSSTPVLAYYDPSKKTILSADASSYGLGAVLLQEQENGERKPIAYASRSMTSTEQRYAQIEKEALATTWACEKFNDYILGKDILIETDHKPLVPLFGTKLLDQLPPRIQRFKMRLMKYSFHVNHIPGKELVTADTLSRAPIRKPPTKVDKRLTEDLSLYVANIFESLPASERKLEEIRLHQQDDEVCRKLSEFCTEGWPDRTKLNSTLLAYWPERGNITVQRGILMKDTRLVIPSSLRLDTLDKIHAGHQGIRKC</sequence>
<dbReference type="PROSITE" id="PS50175">
    <property type="entry name" value="ASP_PROT_RETROV"/>
    <property type="match status" value="1"/>
</dbReference>
<organism evidence="6 7">
    <name type="scientific">Paramuricea clavata</name>
    <name type="common">Red gorgonian</name>
    <name type="synonym">Violescent sea-whip</name>
    <dbReference type="NCBI Taxonomy" id="317549"/>
    <lineage>
        <taxon>Eukaryota</taxon>
        <taxon>Metazoa</taxon>
        <taxon>Cnidaria</taxon>
        <taxon>Anthozoa</taxon>
        <taxon>Octocorallia</taxon>
        <taxon>Malacalcyonacea</taxon>
        <taxon>Plexauridae</taxon>
        <taxon>Paramuricea</taxon>
    </lineage>
</organism>
<evidence type="ECO:0000256" key="5">
    <source>
        <dbReference type="SAM" id="MobiDB-lite"/>
    </source>
</evidence>
<proteinExistence type="predicted"/>
<dbReference type="InterPro" id="IPR001995">
    <property type="entry name" value="Peptidase_A2_cat"/>
</dbReference>
<dbReference type="PANTHER" id="PTHR37984">
    <property type="entry name" value="PROTEIN CBG26694"/>
    <property type="match status" value="1"/>
</dbReference>
<dbReference type="SUPFAM" id="SSF50630">
    <property type="entry name" value="Acid proteases"/>
    <property type="match status" value="1"/>
</dbReference>
<accession>A0A6S7GY13</accession>
<dbReference type="Gene3D" id="4.10.60.10">
    <property type="entry name" value="Zinc finger, CCHC-type"/>
    <property type="match status" value="1"/>
</dbReference>
<keyword evidence="2" id="KW-0064">Aspartyl protease</keyword>
<dbReference type="CDD" id="cd09274">
    <property type="entry name" value="RNase_HI_RT_Ty3"/>
    <property type="match status" value="1"/>
</dbReference>
<dbReference type="InterPro" id="IPR041577">
    <property type="entry name" value="RT_RNaseH_2"/>
</dbReference>
<dbReference type="Gene3D" id="2.40.70.10">
    <property type="entry name" value="Acid Proteases"/>
    <property type="match status" value="1"/>
</dbReference>
<dbReference type="Pfam" id="PF00078">
    <property type="entry name" value="RVT_1"/>
    <property type="match status" value="1"/>
</dbReference>
<dbReference type="SUPFAM" id="SSF56672">
    <property type="entry name" value="DNA/RNA polymerases"/>
    <property type="match status" value="1"/>
</dbReference>
<evidence type="ECO:0000256" key="1">
    <source>
        <dbReference type="ARBA" id="ARBA00022670"/>
    </source>
</evidence>
<dbReference type="InterPro" id="IPR043502">
    <property type="entry name" value="DNA/RNA_pol_sf"/>
</dbReference>
<dbReference type="AlphaFoldDB" id="A0A6S7GY13"/>
<evidence type="ECO:0000313" key="7">
    <source>
        <dbReference type="Proteomes" id="UP001152795"/>
    </source>
</evidence>
<evidence type="ECO:0000313" key="6">
    <source>
        <dbReference type="EMBL" id="CAB3996983.1"/>
    </source>
</evidence>
<dbReference type="Gene3D" id="3.10.10.10">
    <property type="entry name" value="HIV Type 1 Reverse Transcriptase, subunit A, domain 1"/>
    <property type="match status" value="1"/>
</dbReference>
<keyword evidence="3" id="KW-0378">Hydrolase</keyword>
<dbReference type="InterPro" id="IPR000477">
    <property type="entry name" value="RT_dom"/>
</dbReference>
<name>A0A6S7GY13_PARCT</name>
<dbReference type="InterPro" id="IPR050951">
    <property type="entry name" value="Retrovirus_Pol_polyprotein"/>
</dbReference>
<dbReference type="Pfam" id="PF17919">
    <property type="entry name" value="RT_RNaseH_2"/>
    <property type="match status" value="1"/>
</dbReference>
<dbReference type="InterPro" id="IPR043128">
    <property type="entry name" value="Rev_trsase/Diguanyl_cyclase"/>
</dbReference>
<dbReference type="FunFam" id="3.30.70.270:FF:000026">
    <property type="entry name" value="Transposon Ty3-G Gag-Pol polyprotein"/>
    <property type="match status" value="1"/>
</dbReference>
<evidence type="ECO:0000256" key="4">
    <source>
        <dbReference type="ARBA" id="ARBA00023125"/>
    </source>
</evidence>
<feature type="region of interest" description="Disordered" evidence="5">
    <location>
        <begin position="168"/>
        <end position="204"/>
    </location>
</feature>
<evidence type="ECO:0000256" key="3">
    <source>
        <dbReference type="ARBA" id="ARBA00022801"/>
    </source>
</evidence>